<dbReference type="CDD" id="cd02440">
    <property type="entry name" value="AdoMet_MTases"/>
    <property type="match status" value="1"/>
</dbReference>
<organism evidence="2 3">
    <name type="scientific">Aminivibrio pyruvatiphilus</name>
    <dbReference type="NCBI Taxonomy" id="1005740"/>
    <lineage>
        <taxon>Bacteria</taxon>
        <taxon>Thermotogati</taxon>
        <taxon>Synergistota</taxon>
        <taxon>Synergistia</taxon>
        <taxon>Synergistales</taxon>
        <taxon>Aminobacteriaceae</taxon>
        <taxon>Aminivibrio</taxon>
    </lineage>
</organism>
<dbReference type="InterPro" id="IPR041698">
    <property type="entry name" value="Methyltransf_25"/>
</dbReference>
<dbReference type="EMBL" id="SORI01000014">
    <property type="protein sequence ID" value="TDY58344.1"/>
    <property type="molecule type" value="Genomic_DNA"/>
</dbReference>
<dbReference type="InterPro" id="IPR029063">
    <property type="entry name" value="SAM-dependent_MTases_sf"/>
</dbReference>
<keyword evidence="2" id="KW-0808">Transferase</keyword>
<keyword evidence="2" id="KW-0489">Methyltransferase</keyword>
<sequence length="297" mass="33615">MTTKQQKETQAYFRKFAEEWGMKAEDRNFESFNLIRERNDFVLSVAKENAPVRSFLDVGCGTGDLVVQAAKLGIPSVGVDFAEEMIEQAILKMKKESGIKADFVHASIFDFSMGNEEYDLISANGFIEYISYEELELFFEMVARGLKRGGSFVCGSRNRLFNLFSLNEYTSQEIDSGAAEMLLTEAVRWSVSQNIEEALHDVKIAPLQDREIKHPGTGVEVNTRFQYTPAQLIRKLAERGLKPIEIYPVNIHGVTPKTKDAHNDIYALIANMLQSFGRNNTQMLTQASTFMLHVMKV</sequence>
<dbReference type="GO" id="GO:0032259">
    <property type="term" value="P:methylation"/>
    <property type="evidence" value="ECO:0007669"/>
    <property type="project" value="UniProtKB-KW"/>
</dbReference>
<dbReference type="PANTHER" id="PTHR43464">
    <property type="entry name" value="METHYLTRANSFERASE"/>
    <property type="match status" value="1"/>
</dbReference>
<dbReference type="GO" id="GO:0008168">
    <property type="term" value="F:methyltransferase activity"/>
    <property type="evidence" value="ECO:0007669"/>
    <property type="project" value="UniProtKB-KW"/>
</dbReference>
<keyword evidence="3" id="KW-1185">Reference proteome</keyword>
<dbReference type="SUPFAM" id="SSF53335">
    <property type="entry name" value="S-adenosyl-L-methionine-dependent methyltransferases"/>
    <property type="match status" value="1"/>
</dbReference>
<evidence type="ECO:0000313" key="2">
    <source>
        <dbReference type="EMBL" id="TDY58344.1"/>
    </source>
</evidence>
<dbReference type="Pfam" id="PF13649">
    <property type="entry name" value="Methyltransf_25"/>
    <property type="match status" value="1"/>
</dbReference>
<name>A0A4R8M2H8_9BACT</name>
<dbReference type="OrthoDB" id="128512at2"/>
<dbReference type="Gene3D" id="3.40.50.150">
    <property type="entry name" value="Vaccinia Virus protein VP39"/>
    <property type="match status" value="1"/>
</dbReference>
<dbReference type="AlphaFoldDB" id="A0A4R8M2H8"/>
<accession>A0A4R8M2H8</accession>
<reference evidence="2 3" key="1">
    <citation type="submission" date="2019-03" db="EMBL/GenBank/DDBJ databases">
        <title>Genomic Encyclopedia of Type Strains, Phase IV (KMG-IV): sequencing the most valuable type-strain genomes for metagenomic binning, comparative biology and taxonomic classification.</title>
        <authorList>
            <person name="Goeker M."/>
        </authorList>
    </citation>
    <scope>NUCLEOTIDE SEQUENCE [LARGE SCALE GENOMIC DNA]</scope>
    <source>
        <strain evidence="2 3">DSM 25964</strain>
    </source>
</reference>
<dbReference type="Proteomes" id="UP000295066">
    <property type="component" value="Unassembled WGS sequence"/>
</dbReference>
<evidence type="ECO:0000259" key="1">
    <source>
        <dbReference type="Pfam" id="PF13649"/>
    </source>
</evidence>
<gene>
    <name evidence="2" type="ORF">C8D99_11436</name>
</gene>
<evidence type="ECO:0000313" key="3">
    <source>
        <dbReference type="Proteomes" id="UP000295066"/>
    </source>
</evidence>
<protein>
    <submittedName>
        <fullName evidence="2">Methyltransferase family protein</fullName>
    </submittedName>
</protein>
<dbReference type="RefSeq" id="WP_133958064.1">
    <property type="nucleotide sequence ID" value="NZ_SORI01000014.1"/>
</dbReference>
<comment type="caution">
    <text evidence="2">The sequence shown here is derived from an EMBL/GenBank/DDBJ whole genome shotgun (WGS) entry which is preliminary data.</text>
</comment>
<proteinExistence type="predicted"/>
<feature type="domain" description="Methyltransferase" evidence="1">
    <location>
        <begin position="56"/>
        <end position="150"/>
    </location>
</feature>